<gene>
    <name evidence="2" type="ORF">UR21_C0019G0005</name>
</gene>
<accession>A0A0F9YH90</accession>
<keyword evidence="1" id="KW-0812">Transmembrane</keyword>
<evidence type="ECO:0000313" key="3">
    <source>
        <dbReference type="Proteomes" id="UP000034803"/>
    </source>
</evidence>
<sequence length="380" mass="43260">MNKEKIITKTNIILGVIVISSLVGILFSTKTFIGFNKKVATLKEANKPVNVKITKITDSSCSNCFNIDNAISTFKKLNVKVEEENSFEFNSNEGKELIDKFQIKKIPTYIVTGDVSNKKLNNFIDVNGEIKDDNFIFTKVLPVYKDTTSNLEMGNVTATLITDPDCTKCTNLKPIIEEFKKANVKIKELKEIAWNTTEGQKIIRQYKITKIPSFIFSSDFDLYDNAKSTWSNFGSVEKDKTYITRNTPLPYRDLNKGRILGLVDIIYLTDSTCQECYDPEAVQKPIVTSGYGVYLNSETKIDISSLRGKDLIKKYKITKIPTIILSPEVDQYVNLKNVWKSVGKIEFDGWYVFTELNQLNNLTYKDLSTNTIVRPVQEQK</sequence>
<feature type="transmembrane region" description="Helical" evidence="1">
    <location>
        <begin position="12"/>
        <end position="33"/>
    </location>
</feature>
<comment type="caution">
    <text evidence="2">The sequence shown here is derived from an EMBL/GenBank/DDBJ whole genome shotgun (WGS) entry which is preliminary data.</text>
</comment>
<evidence type="ECO:0000256" key="1">
    <source>
        <dbReference type="SAM" id="Phobius"/>
    </source>
</evidence>
<dbReference type="EMBL" id="LBOI01000019">
    <property type="protein sequence ID" value="KKP30959.1"/>
    <property type="molecule type" value="Genomic_DNA"/>
</dbReference>
<dbReference type="SUPFAM" id="SSF52833">
    <property type="entry name" value="Thioredoxin-like"/>
    <property type="match status" value="1"/>
</dbReference>
<name>A0A0F9YH90_9BACT</name>
<dbReference type="Proteomes" id="UP000034803">
    <property type="component" value="Unassembled WGS sequence"/>
</dbReference>
<dbReference type="AlphaFoldDB" id="A0A0F9YH90"/>
<protein>
    <submittedName>
        <fullName evidence="2">Uncharacterized protein</fullName>
    </submittedName>
</protein>
<keyword evidence="1" id="KW-1133">Transmembrane helix</keyword>
<dbReference type="InterPro" id="IPR036249">
    <property type="entry name" value="Thioredoxin-like_sf"/>
</dbReference>
<evidence type="ECO:0000313" key="2">
    <source>
        <dbReference type="EMBL" id="KKP30959.1"/>
    </source>
</evidence>
<proteinExistence type="predicted"/>
<organism evidence="2 3">
    <name type="scientific">Candidatus Woesebacteria bacterium GW2011_GWC2_31_9</name>
    <dbReference type="NCBI Taxonomy" id="1618586"/>
    <lineage>
        <taxon>Bacteria</taxon>
        <taxon>Candidatus Woeseibacteriota</taxon>
    </lineage>
</organism>
<dbReference type="Gene3D" id="3.40.30.10">
    <property type="entry name" value="Glutaredoxin"/>
    <property type="match status" value="2"/>
</dbReference>
<keyword evidence="1" id="KW-0472">Membrane</keyword>
<reference evidence="2 3" key="1">
    <citation type="journal article" date="2015" name="Nature">
        <title>rRNA introns, odd ribosomes, and small enigmatic genomes across a large radiation of phyla.</title>
        <authorList>
            <person name="Brown C.T."/>
            <person name="Hug L.A."/>
            <person name="Thomas B.C."/>
            <person name="Sharon I."/>
            <person name="Castelle C.J."/>
            <person name="Singh A."/>
            <person name="Wilkins M.J."/>
            <person name="Williams K.H."/>
            <person name="Banfield J.F."/>
        </authorList>
    </citation>
    <scope>NUCLEOTIDE SEQUENCE [LARGE SCALE GENOMIC DNA]</scope>
</reference>